<dbReference type="Proteomes" id="UP000185783">
    <property type="component" value="Unassembled WGS sequence"/>
</dbReference>
<organism evidence="2 3">
    <name type="scientific">Pseudovibrio exalbescens</name>
    <dbReference type="NCBI Taxonomy" id="197461"/>
    <lineage>
        <taxon>Bacteria</taxon>
        <taxon>Pseudomonadati</taxon>
        <taxon>Pseudomonadota</taxon>
        <taxon>Alphaproteobacteria</taxon>
        <taxon>Hyphomicrobiales</taxon>
        <taxon>Stappiaceae</taxon>
        <taxon>Pseudovibrio</taxon>
    </lineage>
</organism>
<feature type="transmembrane region" description="Helical" evidence="1">
    <location>
        <begin position="54"/>
        <end position="76"/>
    </location>
</feature>
<reference evidence="2 3" key="1">
    <citation type="submission" date="2016-03" db="EMBL/GenBank/DDBJ databases">
        <title>Genome sequence of Nesiotobacter sp. nov., a moderately halophilic alphaproteobacterium isolated from the Yellow Sea, China.</title>
        <authorList>
            <person name="Zhang G."/>
            <person name="Zhang R."/>
        </authorList>
    </citation>
    <scope>NUCLEOTIDE SEQUENCE [LARGE SCALE GENOMIC DNA]</scope>
    <source>
        <strain evidence="2 3">WB1-6</strain>
    </source>
</reference>
<name>A0A1U7JGM1_9HYPH</name>
<evidence type="ECO:0000313" key="3">
    <source>
        <dbReference type="Proteomes" id="UP000185783"/>
    </source>
</evidence>
<gene>
    <name evidence="2" type="ORF">A3843_12045</name>
</gene>
<evidence type="ECO:0000313" key="2">
    <source>
        <dbReference type="EMBL" id="OKL43834.1"/>
    </source>
</evidence>
<keyword evidence="3" id="KW-1185">Reference proteome</keyword>
<sequence length="84" mass="9300">MARIDTKIPVISQGFYLAQISSAQTVAIARFLLSSQIFLSTMSQAQMNRAHASHTLWAAPYLLRVSYAFFVFMAAVPNNDDAES</sequence>
<protein>
    <submittedName>
        <fullName evidence="2">Uncharacterized protein</fullName>
    </submittedName>
</protein>
<proteinExistence type="predicted"/>
<feature type="transmembrane region" description="Helical" evidence="1">
    <location>
        <begin position="15"/>
        <end position="33"/>
    </location>
</feature>
<accession>A0A1U7JGM1</accession>
<evidence type="ECO:0000256" key="1">
    <source>
        <dbReference type="SAM" id="Phobius"/>
    </source>
</evidence>
<keyword evidence="1" id="KW-0472">Membrane</keyword>
<keyword evidence="1" id="KW-1133">Transmembrane helix</keyword>
<dbReference type="AlphaFoldDB" id="A0A1U7JGM1"/>
<comment type="caution">
    <text evidence="2">The sequence shown here is derived from an EMBL/GenBank/DDBJ whole genome shotgun (WGS) entry which is preliminary data.</text>
</comment>
<keyword evidence="1" id="KW-0812">Transmembrane</keyword>
<dbReference type="EMBL" id="LVVZ01000018">
    <property type="protein sequence ID" value="OKL43834.1"/>
    <property type="molecule type" value="Genomic_DNA"/>
</dbReference>